<comment type="caution">
    <text evidence="3">The sequence shown here is derived from an EMBL/GenBank/DDBJ whole genome shotgun (WGS) entry which is preliminary data.</text>
</comment>
<keyword evidence="1" id="KW-0812">Transmembrane</keyword>
<keyword evidence="1" id="KW-1133">Transmembrane helix</keyword>
<evidence type="ECO:0000313" key="3">
    <source>
        <dbReference type="EMBL" id="KAK7040390.1"/>
    </source>
</evidence>
<dbReference type="AlphaFoldDB" id="A0AAW0CNC6"/>
<feature type="transmembrane region" description="Helical" evidence="1">
    <location>
        <begin position="77"/>
        <end position="100"/>
    </location>
</feature>
<feature type="transmembrane region" description="Helical" evidence="1">
    <location>
        <begin position="44"/>
        <end position="65"/>
    </location>
</feature>
<feature type="domain" description="DUF7702" evidence="2">
    <location>
        <begin position="24"/>
        <end position="182"/>
    </location>
</feature>
<feature type="transmembrane region" description="Helical" evidence="1">
    <location>
        <begin position="124"/>
        <end position="141"/>
    </location>
</feature>
<dbReference type="Proteomes" id="UP001383192">
    <property type="component" value="Unassembled WGS sequence"/>
</dbReference>
<sequence>MASTINYAHYVGYNSVAAAVVFAVLYLPLLPWFLLQLFRGRSRLLVILSLFCAIRITAFVIRAYLCSSSSAGENLSLIIADQVLFSVGFFGLLYGAYGLVMDRLDLCERKIDIPILRIAGNRNLFRLILLVAVVLGSVGSSKSADFSNPDDIKTGKTLHDVSTIIFLVLTVLQTLQTAVLIRAEGDETEYNGRATTSAGAKYGSFIFAAISLLLLVRQVFFTATLSNLPKQNNEHFWYPLVATTEFICVVLFATPGLIPPKQNMKELPR</sequence>
<keyword evidence="1" id="KW-0472">Membrane</keyword>
<feature type="transmembrane region" description="Helical" evidence="1">
    <location>
        <begin position="12"/>
        <end position="35"/>
    </location>
</feature>
<feature type="transmembrane region" description="Helical" evidence="1">
    <location>
        <begin position="236"/>
        <end position="258"/>
    </location>
</feature>
<dbReference type="EMBL" id="JAYKXP010000037">
    <property type="protein sequence ID" value="KAK7040390.1"/>
    <property type="molecule type" value="Genomic_DNA"/>
</dbReference>
<name>A0AAW0CNC6_9AGAR</name>
<dbReference type="InterPro" id="IPR056119">
    <property type="entry name" value="DUF7702"/>
</dbReference>
<evidence type="ECO:0000313" key="4">
    <source>
        <dbReference type="Proteomes" id="UP001383192"/>
    </source>
</evidence>
<reference evidence="3 4" key="1">
    <citation type="submission" date="2024-01" db="EMBL/GenBank/DDBJ databases">
        <title>A draft genome for a cacao thread blight-causing isolate of Paramarasmius palmivorus.</title>
        <authorList>
            <person name="Baruah I.K."/>
            <person name="Bukari Y."/>
            <person name="Amoako-Attah I."/>
            <person name="Meinhardt L.W."/>
            <person name="Bailey B.A."/>
            <person name="Cohen S.P."/>
        </authorList>
    </citation>
    <scope>NUCLEOTIDE SEQUENCE [LARGE SCALE GENOMIC DNA]</scope>
    <source>
        <strain evidence="3 4">GH-12</strain>
    </source>
</reference>
<dbReference type="Pfam" id="PF24800">
    <property type="entry name" value="DUF7702"/>
    <property type="match status" value="1"/>
</dbReference>
<proteinExistence type="predicted"/>
<feature type="transmembrane region" description="Helical" evidence="1">
    <location>
        <begin position="202"/>
        <end position="224"/>
    </location>
</feature>
<keyword evidence="4" id="KW-1185">Reference proteome</keyword>
<evidence type="ECO:0000259" key="2">
    <source>
        <dbReference type="Pfam" id="PF24800"/>
    </source>
</evidence>
<gene>
    <name evidence="3" type="ORF">VNI00_009867</name>
</gene>
<protein>
    <recommendedName>
        <fullName evidence="2">DUF7702 domain-containing protein</fullName>
    </recommendedName>
</protein>
<evidence type="ECO:0000256" key="1">
    <source>
        <dbReference type="SAM" id="Phobius"/>
    </source>
</evidence>
<feature type="transmembrane region" description="Helical" evidence="1">
    <location>
        <begin position="161"/>
        <end position="181"/>
    </location>
</feature>
<organism evidence="3 4">
    <name type="scientific">Paramarasmius palmivorus</name>
    <dbReference type="NCBI Taxonomy" id="297713"/>
    <lineage>
        <taxon>Eukaryota</taxon>
        <taxon>Fungi</taxon>
        <taxon>Dikarya</taxon>
        <taxon>Basidiomycota</taxon>
        <taxon>Agaricomycotina</taxon>
        <taxon>Agaricomycetes</taxon>
        <taxon>Agaricomycetidae</taxon>
        <taxon>Agaricales</taxon>
        <taxon>Marasmiineae</taxon>
        <taxon>Marasmiaceae</taxon>
        <taxon>Paramarasmius</taxon>
    </lineage>
</organism>
<accession>A0AAW0CNC6</accession>